<dbReference type="SMART" id="SM00345">
    <property type="entry name" value="HTH_GNTR"/>
    <property type="match status" value="1"/>
</dbReference>
<dbReference type="InterPro" id="IPR008920">
    <property type="entry name" value="TF_FadR/GntR_C"/>
</dbReference>
<proteinExistence type="predicted"/>
<reference evidence="5 6" key="1">
    <citation type="submission" date="2011-05" db="EMBL/GenBank/DDBJ databases">
        <title>Whole genome shotgun sequence of Gordonia alkanivorans NBRC 16433.</title>
        <authorList>
            <person name="Hosoyama A."/>
            <person name="Nakamura S."/>
            <person name="Takarada H."/>
            <person name="Tsuchikane K."/>
            <person name="Yamazaki S."/>
            <person name="Fujita N."/>
        </authorList>
    </citation>
    <scope>NUCLEOTIDE SEQUENCE [LARGE SCALE GENOMIC DNA]</scope>
    <source>
        <strain evidence="5 6">NBRC 16433</strain>
    </source>
</reference>
<dbReference type="SMART" id="SM00895">
    <property type="entry name" value="FCD"/>
    <property type="match status" value="1"/>
</dbReference>
<protein>
    <submittedName>
        <fullName evidence="5">Putative GntR family transcriptional regulator</fullName>
    </submittedName>
</protein>
<dbReference type="SUPFAM" id="SSF48008">
    <property type="entry name" value="GntR ligand-binding domain-like"/>
    <property type="match status" value="1"/>
</dbReference>
<sequence>MVSGGDDEVLSANARVYRYLRQAIICGKIAAGTRIIEEQIAENLAVSRTPVREALQRLRSEGLLVRIRRGQLEVVRIDEAERNELHMLRVAVDEVVARLLTRKADTVEWDKLYSLLEPLGEAATVHGIRSPEYSLAHLDLHTAINEAAFTRARGVALGGSPGAYQTDDYVQQDGYEPVAQHRTLLDDLSSGDENRAVTAMYTHALRGRPSQDGTDLRNIELAFREGRTS</sequence>
<dbReference type="PROSITE" id="PS50949">
    <property type="entry name" value="HTH_GNTR"/>
    <property type="match status" value="1"/>
</dbReference>
<keyword evidence="3" id="KW-0804">Transcription</keyword>
<dbReference type="GO" id="GO:0003700">
    <property type="term" value="F:DNA-binding transcription factor activity"/>
    <property type="evidence" value="ECO:0007669"/>
    <property type="project" value="InterPro"/>
</dbReference>
<accession>F9VRX9</accession>
<dbReference type="Pfam" id="PF07729">
    <property type="entry name" value="FCD"/>
    <property type="match status" value="1"/>
</dbReference>
<keyword evidence="2" id="KW-0238">DNA-binding</keyword>
<dbReference type="Proteomes" id="UP000003558">
    <property type="component" value="Unassembled WGS sequence"/>
</dbReference>
<dbReference type="InterPro" id="IPR000524">
    <property type="entry name" value="Tscrpt_reg_HTH_GntR"/>
</dbReference>
<feature type="domain" description="HTH gntR-type" evidence="4">
    <location>
        <begin position="10"/>
        <end position="77"/>
    </location>
</feature>
<evidence type="ECO:0000259" key="4">
    <source>
        <dbReference type="PROSITE" id="PS50949"/>
    </source>
</evidence>
<dbReference type="eggNOG" id="COG1802">
    <property type="taxonomic scope" value="Bacteria"/>
</dbReference>
<dbReference type="Gene3D" id="1.20.120.530">
    <property type="entry name" value="GntR ligand-binding domain-like"/>
    <property type="match status" value="1"/>
</dbReference>
<organism evidence="5 6">
    <name type="scientific">Gordonia alkanivorans NBRC 16433</name>
    <dbReference type="NCBI Taxonomy" id="1027371"/>
    <lineage>
        <taxon>Bacteria</taxon>
        <taxon>Bacillati</taxon>
        <taxon>Actinomycetota</taxon>
        <taxon>Actinomycetes</taxon>
        <taxon>Mycobacteriales</taxon>
        <taxon>Gordoniaceae</taxon>
        <taxon>Gordonia</taxon>
    </lineage>
</organism>
<dbReference type="EMBL" id="BACI01000029">
    <property type="protein sequence ID" value="GAA11368.1"/>
    <property type="molecule type" value="Genomic_DNA"/>
</dbReference>
<dbReference type="PANTHER" id="PTHR43537">
    <property type="entry name" value="TRANSCRIPTIONAL REGULATOR, GNTR FAMILY"/>
    <property type="match status" value="1"/>
</dbReference>
<dbReference type="GO" id="GO:0003677">
    <property type="term" value="F:DNA binding"/>
    <property type="evidence" value="ECO:0007669"/>
    <property type="project" value="UniProtKB-KW"/>
</dbReference>
<evidence type="ECO:0000256" key="1">
    <source>
        <dbReference type="ARBA" id="ARBA00023015"/>
    </source>
</evidence>
<dbReference type="RefSeq" id="WP_006357536.1">
    <property type="nucleotide sequence ID" value="NZ_BACI01000029.1"/>
</dbReference>
<comment type="caution">
    <text evidence="5">The sequence shown here is derived from an EMBL/GenBank/DDBJ whole genome shotgun (WGS) entry which is preliminary data.</text>
</comment>
<dbReference type="PRINTS" id="PR00035">
    <property type="entry name" value="HTHGNTR"/>
</dbReference>
<evidence type="ECO:0000313" key="6">
    <source>
        <dbReference type="Proteomes" id="UP000003558"/>
    </source>
</evidence>
<dbReference type="Gene3D" id="1.10.10.10">
    <property type="entry name" value="Winged helix-like DNA-binding domain superfamily/Winged helix DNA-binding domain"/>
    <property type="match status" value="1"/>
</dbReference>
<dbReference type="InterPro" id="IPR036390">
    <property type="entry name" value="WH_DNA-bd_sf"/>
</dbReference>
<dbReference type="InterPro" id="IPR036388">
    <property type="entry name" value="WH-like_DNA-bd_sf"/>
</dbReference>
<dbReference type="AlphaFoldDB" id="F9VRX9"/>
<dbReference type="STRING" id="1027371.GOALK_029_00230"/>
<dbReference type="InterPro" id="IPR011711">
    <property type="entry name" value="GntR_C"/>
</dbReference>
<name>F9VRX9_9ACTN</name>
<evidence type="ECO:0000313" key="5">
    <source>
        <dbReference type="EMBL" id="GAA11368.1"/>
    </source>
</evidence>
<evidence type="ECO:0000256" key="3">
    <source>
        <dbReference type="ARBA" id="ARBA00023163"/>
    </source>
</evidence>
<keyword evidence="1" id="KW-0805">Transcription regulation</keyword>
<evidence type="ECO:0000256" key="2">
    <source>
        <dbReference type="ARBA" id="ARBA00023125"/>
    </source>
</evidence>
<gene>
    <name evidence="5" type="ORF">GOALK_029_00230</name>
</gene>
<dbReference type="CDD" id="cd07377">
    <property type="entry name" value="WHTH_GntR"/>
    <property type="match status" value="1"/>
</dbReference>
<dbReference type="PANTHER" id="PTHR43537:SF24">
    <property type="entry name" value="GLUCONATE OPERON TRANSCRIPTIONAL REPRESSOR"/>
    <property type="match status" value="1"/>
</dbReference>
<dbReference type="SUPFAM" id="SSF46785">
    <property type="entry name" value="Winged helix' DNA-binding domain"/>
    <property type="match status" value="1"/>
</dbReference>
<dbReference type="Pfam" id="PF00392">
    <property type="entry name" value="GntR"/>
    <property type="match status" value="1"/>
</dbReference>